<keyword evidence="3 5" id="KW-1133">Transmembrane helix</keyword>
<evidence type="ECO:0000256" key="4">
    <source>
        <dbReference type="ARBA" id="ARBA00023136"/>
    </source>
</evidence>
<comment type="caution">
    <text evidence="7">The sequence shown here is derived from an EMBL/GenBank/DDBJ whole genome shotgun (WGS) entry which is preliminary data.</text>
</comment>
<dbReference type="Pfam" id="PF01957">
    <property type="entry name" value="NfeD"/>
    <property type="match status" value="1"/>
</dbReference>
<dbReference type="GO" id="GO:0005886">
    <property type="term" value="C:plasma membrane"/>
    <property type="evidence" value="ECO:0007669"/>
    <property type="project" value="TreeGrafter"/>
</dbReference>
<feature type="domain" description="NfeD-like C-terminal" evidence="6">
    <location>
        <begin position="97"/>
        <end position="152"/>
    </location>
</feature>
<dbReference type="EMBL" id="LRQT01000001">
    <property type="protein sequence ID" value="KXA65646.1"/>
    <property type="molecule type" value="Genomic_DNA"/>
</dbReference>
<name>A0A133S7H6_9FIRM</name>
<dbReference type="Proteomes" id="UP000070226">
    <property type="component" value="Unassembled WGS sequence"/>
</dbReference>
<proteinExistence type="predicted"/>
<evidence type="ECO:0000256" key="3">
    <source>
        <dbReference type="ARBA" id="ARBA00022989"/>
    </source>
</evidence>
<feature type="transmembrane region" description="Helical" evidence="5">
    <location>
        <begin position="7"/>
        <end position="40"/>
    </location>
</feature>
<dbReference type="PATRIC" id="fig|39777.7.peg.12"/>
<dbReference type="AlphaFoldDB" id="A0A133S7H6"/>
<gene>
    <name evidence="7" type="ORF">HMPREF3233_00012</name>
</gene>
<evidence type="ECO:0000313" key="7">
    <source>
        <dbReference type="EMBL" id="KXA65646.1"/>
    </source>
</evidence>
<evidence type="ECO:0000313" key="8">
    <source>
        <dbReference type="Proteomes" id="UP000070226"/>
    </source>
</evidence>
<organism evidence="7">
    <name type="scientific">Veillonella atypica</name>
    <dbReference type="NCBI Taxonomy" id="39777"/>
    <lineage>
        <taxon>Bacteria</taxon>
        <taxon>Bacillati</taxon>
        <taxon>Bacillota</taxon>
        <taxon>Negativicutes</taxon>
        <taxon>Veillonellales</taxon>
        <taxon>Veillonellaceae</taxon>
        <taxon>Veillonella</taxon>
    </lineage>
</organism>
<dbReference type="InterPro" id="IPR002810">
    <property type="entry name" value="NfeD-like_C"/>
</dbReference>
<sequence>MDYIFWLIIGLVLMAIELVIPGGIAGLIGYCLFMWGVFIGLGGTDIALYAVLGITIVLVVVLLTFFNHFSKTWIGKLFTLGQRSTTKAGYISNDVLEDLVGKEGVAHSTLRPAGIAKIDGNLVDVVTEGDFIDAGSPIVVLRVVGGRNIVRKRD</sequence>
<dbReference type="STRING" id="39777.B7L28_01845"/>
<keyword evidence="2 5" id="KW-0812">Transmembrane</keyword>
<evidence type="ECO:0000256" key="1">
    <source>
        <dbReference type="ARBA" id="ARBA00004141"/>
    </source>
</evidence>
<feature type="transmembrane region" description="Helical" evidence="5">
    <location>
        <begin position="46"/>
        <end position="66"/>
    </location>
</feature>
<evidence type="ECO:0000259" key="6">
    <source>
        <dbReference type="Pfam" id="PF01957"/>
    </source>
</evidence>
<protein>
    <submittedName>
        <fullName evidence="7">Nodulation efficiency protein D</fullName>
    </submittedName>
</protein>
<evidence type="ECO:0000256" key="5">
    <source>
        <dbReference type="SAM" id="Phobius"/>
    </source>
</evidence>
<dbReference type="Gene3D" id="2.40.50.140">
    <property type="entry name" value="Nucleic acid-binding proteins"/>
    <property type="match status" value="1"/>
</dbReference>
<comment type="subcellular location">
    <subcellularLocation>
        <location evidence="1">Membrane</location>
        <topology evidence="1">Multi-pass membrane protein</topology>
    </subcellularLocation>
</comment>
<accession>A0A133S7H6</accession>
<dbReference type="PANTHER" id="PTHR33507:SF3">
    <property type="entry name" value="INNER MEMBRANE PROTEIN YBBJ"/>
    <property type="match status" value="1"/>
</dbReference>
<reference evidence="7 8" key="1">
    <citation type="submission" date="2016-01" db="EMBL/GenBank/DDBJ databases">
        <authorList>
            <person name="Oliw E.H."/>
        </authorList>
    </citation>
    <scope>NUCLEOTIDE SEQUENCE [LARGE SCALE GENOMIC DNA]</scope>
    <source>
        <strain evidence="7 8">CMW7756B</strain>
    </source>
</reference>
<dbReference type="RefSeq" id="WP_060807022.1">
    <property type="nucleotide sequence ID" value="NZ_CALLHQ010000003.1"/>
</dbReference>
<evidence type="ECO:0000256" key="2">
    <source>
        <dbReference type="ARBA" id="ARBA00022692"/>
    </source>
</evidence>
<dbReference type="PANTHER" id="PTHR33507">
    <property type="entry name" value="INNER MEMBRANE PROTEIN YBBJ"/>
    <property type="match status" value="1"/>
</dbReference>
<dbReference type="InterPro" id="IPR052165">
    <property type="entry name" value="Membrane_assoc_protease"/>
</dbReference>
<dbReference type="InterPro" id="IPR012340">
    <property type="entry name" value="NA-bd_OB-fold"/>
</dbReference>
<keyword evidence="4 5" id="KW-0472">Membrane</keyword>